<dbReference type="Proteomes" id="UP000016567">
    <property type="component" value="Unassembled WGS sequence"/>
</dbReference>
<accession>U3A4M8</accession>
<name>U3A4M8_9VIBR</name>
<proteinExistence type="predicted"/>
<reference evidence="1 2" key="1">
    <citation type="submission" date="2013-09" db="EMBL/GenBank/DDBJ databases">
        <title>Whole genome shotgun sequence of Vibrio azureus NBRC 104587.</title>
        <authorList>
            <person name="Isaki S."/>
            <person name="Hosoyama A."/>
            <person name="Numata M."/>
            <person name="Hashimoto M."/>
            <person name="Hosoyama Y."/>
            <person name="Tsuchikane K."/>
            <person name="Noguchi M."/>
            <person name="Hirakata S."/>
            <person name="Ichikawa N."/>
            <person name="Ohji S."/>
            <person name="Yamazoe A."/>
            <person name="Fujita N."/>
        </authorList>
    </citation>
    <scope>NUCLEOTIDE SEQUENCE [LARGE SCALE GENOMIC DNA]</scope>
    <source>
        <strain evidence="1 2">NBRC 104587</strain>
    </source>
</reference>
<dbReference type="STRING" id="1219077.VAZ01S_017_00460"/>
<protein>
    <submittedName>
        <fullName evidence="1">Uncharacterized protein</fullName>
    </submittedName>
</protein>
<organism evidence="1 2">
    <name type="scientific">Vibrio azureus NBRC 104587</name>
    <dbReference type="NCBI Taxonomy" id="1219077"/>
    <lineage>
        <taxon>Bacteria</taxon>
        <taxon>Pseudomonadati</taxon>
        <taxon>Pseudomonadota</taxon>
        <taxon>Gammaproteobacteria</taxon>
        <taxon>Vibrionales</taxon>
        <taxon>Vibrionaceae</taxon>
        <taxon>Vibrio</taxon>
    </lineage>
</organism>
<comment type="caution">
    <text evidence="1">The sequence shown here is derived from an EMBL/GenBank/DDBJ whole genome shotgun (WGS) entry which is preliminary data.</text>
</comment>
<evidence type="ECO:0000313" key="2">
    <source>
        <dbReference type="Proteomes" id="UP000016567"/>
    </source>
</evidence>
<sequence length="76" mass="8775">MEVVGYLRRHEKGVNQVHLLLTDSTLPEGCILHYQGERYRLVFHAAAGNPSATSQLMREYVMVSDSQRAQHEWSEF</sequence>
<dbReference type="AlphaFoldDB" id="U3A4M8"/>
<gene>
    <name evidence="1" type="ORF">VAZ01S_017_00460</name>
</gene>
<dbReference type="EMBL" id="BATL01000017">
    <property type="protein sequence ID" value="GAD74951.1"/>
    <property type="molecule type" value="Genomic_DNA"/>
</dbReference>
<keyword evidence="2" id="KW-1185">Reference proteome</keyword>
<evidence type="ECO:0000313" key="1">
    <source>
        <dbReference type="EMBL" id="GAD74951.1"/>
    </source>
</evidence>